<feature type="compositionally biased region" description="Low complexity" evidence="8">
    <location>
        <begin position="50"/>
        <end position="62"/>
    </location>
</feature>
<dbReference type="InterPro" id="IPR001172">
    <property type="entry name" value="FliN_T3SS_HrcQb"/>
</dbReference>
<dbReference type="Proteomes" id="UP000317421">
    <property type="component" value="Unassembled WGS sequence"/>
</dbReference>
<dbReference type="EMBL" id="SJPR01000001">
    <property type="protein sequence ID" value="TWU00320.1"/>
    <property type="molecule type" value="Genomic_DNA"/>
</dbReference>
<dbReference type="InterPro" id="IPR012826">
    <property type="entry name" value="FliN"/>
</dbReference>
<dbReference type="NCBIfam" id="TIGR02480">
    <property type="entry name" value="fliN"/>
    <property type="match status" value="1"/>
</dbReference>
<proteinExistence type="inferred from homology"/>
<feature type="compositionally biased region" description="Low complexity" evidence="8">
    <location>
        <begin position="14"/>
        <end position="24"/>
    </location>
</feature>
<dbReference type="InterPro" id="IPR001543">
    <property type="entry name" value="FliN-like_C"/>
</dbReference>
<dbReference type="GO" id="GO:0006935">
    <property type="term" value="P:chemotaxis"/>
    <property type="evidence" value="ECO:0007669"/>
    <property type="project" value="UniProtKB-KW"/>
</dbReference>
<dbReference type="PRINTS" id="PR00956">
    <property type="entry name" value="FLGMOTORFLIN"/>
</dbReference>
<dbReference type="PANTHER" id="PTHR43484:SF1">
    <property type="entry name" value="FLAGELLAR MOTOR SWITCH PROTEIN FLIN"/>
    <property type="match status" value="1"/>
</dbReference>
<evidence type="ECO:0000256" key="4">
    <source>
        <dbReference type="ARBA" id="ARBA00022475"/>
    </source>
</evidence>
<comment type="caution">
    <text evidence="10">The sequence shown here is derived from an EMBL/GenBank/DDBJ whole genome shotgun (WGS) entry which is preliminary data.</text>
</comment>
<evidence type="ECO:0000259" key="9">
    <source>
        <dbReference type="Pfam" id="PF01052"/>
    </source>
</evidence>
<evidence type="ECO:0000256" key="3">
    <source>
        <dbReference type="ARBA" id="ARBA00021897"/>
    </source>
</evidence>
<keyword evidence="4" id="KW-1003">Cell membrane</keyword>
<organism evidence="10 11">
    <name type="scientific">Botrimarina colliarenosi</name>
    <dbReference type="NCBI Taxonomy" id="2528001"/>
    <lineage>
        <taxon>Bacteria</taxon>
        <taxon>Pseudomonadati</taxon>
        <taxon>Planctomycetota</taxon>
        <taxon>Planctomycetia</taxon>
        <taxon>Pirellulales</taxon>
        <taxon>Lacipirellulaceae</taxon>
        <taxon>Botrimarina</taxon>
    </lineage>
</organism>
<dbReference type="RefSeq" id="WP_146444002.1">
    <property type="nucleotide sequence ID" value="NZ_SJPR01000001.1"/>
</dbReference>
<evidence type="ECO:0000256" key="6">
    <source>
        <dbReference type="ARBA" id="ARBA00022779"/>
    </source>
</evidence>
<evidence type="ECO:0000256" key="7">
    <source>
        <dbReference type="ARBA" id="ARBA00023136"/>
    </source>
</evidence>
<evidence type="ECO:0000256" key="8">
    <source>
        <dbReference type="SAM" id="MobiDB-lite"/>
    </source>
</evidence>
<keyword evidence="10" id="KW-0966">Cell projection</keyword>
<dbReference type="GO" id="GO:0009425">
    <property type="term" value="C:bacterial-type flagellum basal body"/>
    <property type="evidence" value="ECO:0007669"/>
    <property type="project" value="InterPro"/>
</dbReference>
<evidence type="ECO:0000256" key="5">
    <source>
        <dbReference type="ARBA" id="ARBA00022500"/>
    </source>
</evidence>
<keyword evidence="10" id="KW-0969">Cilium</keyword>
<keyword evidence="10" id="KW-0282">Flagellum</keyword>
<comment type="similarity">
    <text evidence="2">Belongs to the FliN/MopA/SpaO family.</text>
</comment>
<keyword evidence="5" id="KW-0145">Chemotaxis</keyword>
<sequence length="210" mass="21506">MSDDAQLNQDDIEALLSSAGSSSKPAPPPASEPASDTFALGQDEIEALISGGATPSATPAAASAVASGPSTAASLGAGTGPSSDVELLLDKAQAAIASIDQLDAESLPDGVQPFRLESFGGSPANTEAATLELVRDVQLDLKIELGRTRMPIEDVLRLRRDAVVTLDKLAGDPVDVYVNGRLIARGEVLVLNDNFCVRVTELIVGDSAVA</sequence>
<keyword evidence="11" id="KW-1185">Reference proteome</keyword>
<dbReference type="Pfam" id="PF01052">
    <property type="entry name" value="FliMN_C"/>
    <property type="match status" value="1"/>
</dbReference>
<feature type="region of interest" description="Disordered" evidence="8">
    <location>
        <begin position="1"/>
        <end position="62"/>
    </location>
</feature>
<gene>
    <name evidence="10" type="primary">fliN_2</name>
    <name evidence="10" type="ORF">Pla108_12690</name>
</gene>
<dbReference type="GO" id="GO:0005886">
    <property type="term" value="C:plasma membrane"/>
    <property type="evidence" value="ECO:0007669"/>
    <property type="project" value="UniProtKB-SubCell"/>
</dbReference>
<comment type="subcellular location">
    <subcellularLocation>
        <location evidence="1">Cell membrane</location>
        <topology evidence="1">Peripheral membrane protein</topology>
        <orientation evidence="1">Cytoplasmic side</orientation>
    </subcellularLocation>
</comment>
<dbReference type="GO" id="GO:0003774">
    <property type="term" value="F:cytoskeletal motor activity"/>
    <property type="evidence" value="ECO:0007669"/>
    <property type="project" value="InterPro"/>
</dbReference>
<dbReference type="PANTHER" id="PTHR43484">
    <property type="match status" value="1"/>
</dbReference>
<evidence type="ECO:0000256" key="2">
    <source>
        <dbReference type="ARBA" id="ARBA00009226"/>
    </source>
</evidence>
<dbReference type="GO" id="GO:0071973">
    <property type="term" value="P:bacterial-type flagellum-dependent cell motility"/>
    <property type="evidence" value="ECO:0007669"/>
    <property type="project" value="InterPro"/>
</dbReference>
<dbReference type="OrthoDB" id="9773459at2"/>
<evidence type="ECO:0000256" key="1">
    <source>
        <dbReference type="ARBA" id="ARBA00004413"/>
    </source>
</evidence>
<dbReference type="SUPFAM" id="SSF101801">
    <property type="entry name" value="Surface presentation of antigens (SPOA)"/>
    <property type="match status" value="1"/>
</dbReference>
<dbReference type="InterPro" id="IPR051469">
    <property type="entry name" value="FliN/MopA/SpaO"/>
</dbReference>
<dbReference type="InterPro" id="IPR036429">
    <property type="entry name" value="SpoA-like_sf"/>
</dbReference>
<name>A0A5C6AKZ4_9BACT</name>
<dbReference type="Gene3D" id="2.30.330.10">
    <property type="entry name" value="SpoA-like"/>
    <property type="match status" value="1"/>
</dbReference>
<evidence type="ECO:0000313" key="11">
    <source>
        <dbReference type="Proteomes" id="UP000317421"/>
    </source>
</evidence>
<keyword evidence="7" id="KW-0472">Membrane</keyword>
<accession>A0A5C6AKZ4</accession>
<evidence type="ECO:0000313" key="10">
    <source>
        <dbReference type="EMBL" id="TWU00320.1"/>
    </source>
</evidence>
<keyword evidence="6" id="KW-0283">Flagellar rotation</keyword>
<protein>
    <recommendedName>
        <fullName evidence="3">Flagellar motor switch protein FliN</fullName>
    </recommendedName>
</protein>
<feature type="domain" description="Flagellar motor switch protein FliN-like C-terminal" evidence="9">
    <location>
        <begin position="133"/>
        <end position="203"/>
    </location>
</feature>
<dbReference type="AlphaFoldDB" id="A0A5C6AKZ4"/>
<reference evidence="10 11" key="1">
    <citation type="submission" date="2019-02" db="EMBL/GenBank/DDBJ databases">
        <title>Deep-cultivation of Planctomycetes and their phenomic and genomic characterization uncovers novel biology.</title>
        <authorList>
            <person name="Wiegand S."/>
            <person name="Jogler M."/>
            <person name="Boedeker C."/>
            <person name="Pinto D."/>
            <person name="Vollmers J."/>
            <person name="Rivas-Marin E."/>
            <person name="Kohn T."/>
            <person name="Peeters S.H."/>
            <person name="Heuer A."/>
            <person name="Rast P."/>
            <person name="Oberbeckmann S."/>
            <person name="Bunk B."/>
            <person name="Jeske O."/>
            <person name="Meyerdierks A."/>
            <person name="Storesund J.E."/>
            <person name="Kallscheuer N."/>
            <person name="Luecker S."/>
            <person name="Lage O.M."/>
            <person name="Pohl T."/>
            <person name="Merkel B.J."/>
            <person name="Hornburger P."/>
            <person name="Mueller R.-W."/>
            <person name="Bruemmer F."/>
            <person name="Labrenz M."/>
            <person name="Spormann A.M."/>
            <person name="Op Den Camp H."/>
            <person name="Overmann J."/>
            <person name="Amann R."/>
            <person name="Jetten M.S.M."/>
            <person name="Mascher T."/>
            <person name="Medema M.H."/>
            <person name="Devos D.P."/>
            <person name="Kaster A.-K."/>
            <person name="Ovreas L."/>
            <person name="Rohde M."/>
            <person name="Galperin M.Y."/>
            <person name="Jogler C."/>
        </authorList>
    </citation>
    <scope>NUCLEOTIDE SEQUENCE [LARGE SCALE GENOMIC DNA]</scope>
    <source>
        <strain evidence="10 11">Pla108</strain>
    </source>
</reference>